<evidence type="ECO:0000313" key="2">
    <source>
        <dbReference type="Proteomes" id="UP000542342"/>
    </source>
</evidence>
<gene>
    <name evidence="1" type="ORF">H0921_17630</name>
</gene>
<sequence length="87" mass="10410">MRTPHCTRTPWSFTPPPDLFWDRDAHRVLQQLRLQLAPSVLLGRSLRPRRRYASPGLLLWCRQLPGWQRANLLHRWVLPLCGTLLWY</sequence>
<evidence type="ECO:0000313" key="1">
    <source>
        <dbReference type="EMBL" id="MBA2227983.1"/>
    </source>
</evidence>
<dbReference type="Proteomes" id="UP000542342">
    <property type="component" value="Unassembled WGS sequence"/>
</dbReference>
<organism evidence="1 2">
    <name type="scientific">Thermogemmata fonticola</name>
    <dbReference type="NCBI Taxonomy" id="2755323"/>
    <lineage>
        <taxon>Bacteria</taxon>
        <taxon>Pseudomonadati</taxon>
        <taxon>Planctomycetota</taxon>
        <taxon>Planctomycetia</taxon>
        <taxon>Gemmatales</taxon>
        <taxon>Gemmataceae</taxon>
        <taxon>Thermogemmata</taxon>
    </lineage>
</organism>
<reference evidence="1 2" key="1">
    <citation type="submission" date="2020-07" db="EMBL/GenBank/DDBJ databases">
        <title>Thermogemmata thermophila gen. nov., sp. nov., a novel moderate thermophilic planctomycete from a Kamchatka hot spring.</title>
        <authorList>
            <person name="Elcheninov A.G."/>
            <person name="Podosokorskaya O.A."/>
            <person name="Kovaleva O.L."/>
            <person name="Novikov A."/>
            <person name="Bonch-Osmolovskaya E.A."/>
            <person name="Toshchakov S.V."/>
            <person name="Kublanov I.V."/>
        </authorList>
    </citation>
    <scope>NUCLEOTIDE SEQUENCE [LARGE SCALE GENOMIC DNA]</scope>
    <source>
        <strain evidence="1 2">2918</strain>
    </source>
</reference>
<feature type="non-terminal residue" evidence="1">
    <location>
        <position position="87"/>
    </location>
</feature>
<protein>
    <submittedName>
        <fullName evidence="1">Uncharacterized protein</fullName>
    </submittedName>
</protein>
<keyword evidence="2" id="KW-1185">Reference proteome</keyword>
<name>A0A7V8VH70_9BACT</name>
<proteinExistence type="predicted"/>
<dbReference type="EMBL" id="JACEFB010000045">
    <property type="protein sequence ID" value="MBA2227983.1"/>
    <property type="molecule type" value="Genomic_DNA"/>
</dbReference>
<accession>A0A7V8VH70</accession>
<dbReference type="AlphaFoldDB" id="A0A7V8VH70"/>
<comment type="caution">
    <text evidence="1">The sequence shown here is derived from an EMBL/GenBank/DDBJ whole genome shotgun (WGS) entry which is preliminary data.</text>
</comment>
<dbReference type="RefSeq" id="WP_194539842.1">
    <property type="nucleotide sequence ID" value="NZ_JACEFB010000045.1"/>
</dbReference>